<keyword evidence="2" id="KW-1133">Transmembrane helix</keyword>
<keyword evidence="5" id="KW-1185">Reference proteome</keyword>
<feature type="region of interest" description="Disordered" evidence="1">
    <location>
        <begin position="1"/>
        <end position="41"/>
    </location>
</feature>
<evidence type="ECO:0000313" key="4">
    <source>
        <dbReference type="EMBL" id="GMR39745.1"/>
    </source>
</evidence>
<name>A0AAN4ZLB8_9BILA</name>
<dbReference type="Pfam" id="PF00595">
    <property type="entry name" value="PDZ"/>
    <property type="match status" value="1"/>
</dbReference>
<evidence type="ECO:0000259" key="3">
    <source>
        <dbReference type="PROSITE" id="PS50106"/>
    </source>
</evidence>
<feature type="compositionally biased region" description="Basic and acidic residues" evidence="1">
    <location>
        <begin position="9"/>
        <end position="24"/>
    </location>
</feature>
<dbReference type="SUPFAM" id="SSF50156">
    <property type="entry name" value="PDZ domain-like"/>
    <property type="match status" value="1"/>
</dbReference>
<dbReference type="InterPro" id="IPR001478">
    <property type="entry name" value="PDZ"/>
</dbReference>
<dbReference type="Proteomes" id="UP001328107">
    <property type="component" value="Unassembled WGS sequence"/>
</dbReference>
<keyword evidence="2" id="KW-0472">Membrane</keyword>
<dbReference type="Gene3D" id="2.30.42.10">
    <property type="match status" value="1"/>
</dbReference>
<dbReference type="EMBL" id="BTRK01000003">
    <property type="protein sequence ID" value="GMR39745.1"/>
    <property type="molecule type" value="Genomic_DNA"/>
</dbReference>
<evidence type="ECO:0000313" key="5">
    <source>
        <dbReference type="Proteomes" id="UP001328107"/>
    </source>
</evidence>
<evidence type="ECO:0000256" key="2">
    <source>
        <dbReference type="SAM" id="Phobius"/>
    </source>
</evidence>
<gene>
    <name evidence="4" type="ORF">PMAYCL1PPCAC_09940</name>
</gene>
<feature type="domain" description="PDZ" evidence="3">
    <location>
        <begin position="103"/>
        <end position="178"/>
    </location>
</feature>
<evidence type="ECO:0000256" key="1">
    <source>
        <dbReference type="SAM" id="MobiDB-lite"/>
    </source>
</evidence>
<keyword evidence="2" id="KW-0812">Transmembrane</keyword>
<comment type="caution">
    <text evidence="4">The sequence shown here is derived from an EMBL/GenBank/DDBJ whole genome shotgun (WGS) entry which is preliminary data.</text>
</comment>
<sequence length="181" mass="19864">MTIVSSGGLHKEETSTKRSLKLEDVENGMSSGEVVQPDRKMKERYSELEKKLRNVEEQLANKEDNMPPGAEKCMAACSCGLILVILLAIGIVYLFVKPEVEQSIHLARHNGTFGLTMRGQVVEEVIPGSAAALQGGLKKGDKIGKVNGNNVTPESTPKRIQELFNKSDEVDLIVERTIFNV</sequence>
<protein>
    <recommendedName>
        <fullName evidence="3">PDZ domain-containing protein</fullName>
    </recommendedName>
</protein>
<reference evidence="5" key="1">
    <citation type="submission" date="2022-10" db="EMBL/GenBank/DDBJ databases">
        <title>Genome assembly of Pristionchus species.</title>
        <authorList>
            <person name="Yoshida K."/>
            <person name="Sommer R.J."/>
        </authorList>
    </citation>
    <scope>NUCLEOTIDE SEQUENCE [LARGE SCALE GENOMIC DNA]</scope>
    <source>
        <strain evidence="5">RS5460</strain>
    </source>
</reference>
<dbReference type="SMART" id="SM00228">
    <property type="entry name" value="PDZ"/>
    <property type="match status" value="1"/>
</dbReference>
<accession>A0AAN4ZLB8</accession>
<dbReference type="AlphaFoldDB" id="A0AAN4ZLB8"/>
<organism evidence="4 5">
    <name type="scientific">Pristionchus mayeri</name>
    <dbReference type="NCBI Taxonomy" id="1317129"/>
    <lineage>
        <taxon>Eukaryota</taxon>
        <taxon>Metazoa</taxon>
        <taxon>Ecdysozoa</taxon>
        <taxon>Nematoda</taxon>
        <taxon>Chromadorea</taxon>
        <taxon>Rhabditida</taxon>
        <taxon>Rhabditina</taxon>
        <taxon>Diplogasteromorpha</taxon>
        <taxon>Diplogasteroidea</taxon>
        <taxon>Neodiplogasteridae</taxon>
        <taxon>Pristionchus</taxon>
    </lineage>
</organism>
<proteinExistence type="predicted"/>
<dbReference type="PROSITE" id="PS50106">
    <property type="entry name" value="PDZ"/>
    <property type="match status" value="1"/>
</dbReference>
<dbReference type="InterPro" id="IPR036034">
    <property type="entry name" value="PDZ_sf"/>
</dbReference>
<feature type="transmembrane region" description="Helical" evidence="2">
    <location>
        <begin position="73"/>
        <end position="96"/>
    </location>
</feature>